<proteinExistence type="predicted"/>
<organism evidence="1 2">
    <name type="scientific">Microbacterium radiodurans</name>
    <dbReference type="NCBI Taxonomy" id="661398"/>
    <lineage>
        <taxon>Bacteria</taxon>
        <taxon>Bacillati</taxon>
        <taxon>Actinomycetota</taxon>
        <taxon>Actinomycetes</taxon>
        <taxon>Micrococcales</taxon>
        <taxon>Microbacteriaceae</taxon>
        <taxon>Microbacterium</taxon>
    </lineage>
</organism>
<sequence>MDSVQRTLVGGVDVARRAVWLPRPDVAPKWVVYDTGLTSPTGRAALALVANLMPGSLTAQIDGRSVHVHVISPDLDVASSLAALEHRIARIESPR</sequence>
<protein>
    <submittedName>
        <fullName evidence="1">Uncharacterized protein</fullName>
    </submittedName>
</protein>
<name>A0A5J5ISP9_9MICO</name>
<dbReference type="AlphaFoldDB" id="A0A5J5ISP9"/>
<accession>A0A5J5ISP9</accession>
<reference evidence="2" key="1">
    <citation type="submission" date="2019-09" db="EMBL/GenBank/DDBJ databases">
        <title>Mumia zhuanghuii sp. nov. isolated from the intestinal contents of plateau pika (Ochotona curzoniae) in the Qinghai-Tibet plateau of China.</title>
        <authorList>
            <person name="Tian Z."/>
        </authorList>
    </citation>
    <scope>NUCLEOTIDE SEQUENCE [LARGE SCALE GENOMIC DNA]</scope>
    <source>
        <strain evidence="2">DSM 25564</strain>
    </source>
</reference>
<dbReference type="GO" id="GO:0016020">
    <property type="term" value="C:membrane"/>
    <property type="evidence" value="ECO:0007669"/>
    <property type="project" value="InterPro"/>
</dbReference>
<comment type="caution">
    <text evidence="1">The sequence shown here is derived from an EMBL/GenBank/DDBJ whole genome shotgun (WGS) entry which is preliminary data.</text>
</comment>
<dbReference type="Proteomes" id="UP000327039">
    <property type="component" value="Unassembled WGS sequence"/>
</dbReference>
<dbReference type="OrthoDB" id="4773693at2"/>
<keyword evidence="2" id="KW-1185">Reference proteome</keyword>
<evidence type="ECO:0000313" key="1">
    <source>
        <dbReference type="EMBL" id="KAA9089114.1"/>
    </source>
</evidence>
<dbReference type="Pfam" id="PF01899">
    <property type="entry name" value="MNHE"/>
    <property type="match status" value="1"/>
</dbReference>
<evidence type="ECO:0000313" key="2">
    <source>
        <dbReference type="Proteomes" id="UP000327039"/>
    </source>
</evidence>
<gene>
    <name evidence="1" type="ORF">F6B42_01010</name>
</gene>
<dbReference type="GO" id="GO:0008324">
    <property type="term" value="F:monoatomic cation transmembrane transporter activity"/>
    <property type="evidence" value="ECO:0007669"/>
    <property type="project" value="InterPro"/>
</dbReference>
<dbReference type="InterPro" id="IPR002758">
    <property type="entry name" value="Cation_antiport_E"/>
</dbReference>
<dbReference type="EMBL" id="VYRZ01000001">
    <property type="protein sequence ID" value="KAA9089114.1"/>
    <property type="molecule type" value="Genomic_DNA"/>
</dbReference>